<proteinExistence type="predicted"/>
<comment type="caution">
    <text evidence="2">The sequence shown here is derived from an EMBL/GenBank/DDBJ whole genome shotgun (WGS) entry which is preliminary data.</text>
</comment>
<feature type="region of interest" description="Disordered" evidence="1">
    <location>
        <begin position="88"/>
        <end position="107"/>
    </location>
</feature>
<dbReference type="RefSeq" id="XP_002910065.1">
    <property type="nucleotide sequence ID" value="XM_002910019.1"/>
</dbReference>
<evidence type="ECO:0000313" key="2">
    <source>
        <dbReference type="EMBL" id="EFI26571.1"/>
    </source>
</evidence>
<name>D6RQY8_COPC7</name>
<dbReference type="HOGENOM" id="CLU_2073014_0_0_1"/>
<dbReference type="KEGG" id="cci:CC1G_15785"/>
<evidence type="ECO:0000256" key="1">
    <source>
        <dbReference type="SAM" id="MobiDB-lite"/>
    </source>
</evidence>
<accession>D6RQY8</accession>
<organism evidence="2 3">
    <name type="scientific">Coprinopsis cinerea (strain Okayama-7 / 130 / ATCC MYA-4618 / FGSC 9003)</name>
    <name type="common">Inky cap fungus</name>
    <name type="synonym">Hormographiella aspergillata</name>
    <dbReference type="NCBI Taxonomy" id="240176"/>
    <lineage>
        <taxon>Eukaryota</taxon>
        <taxon>Fungi</taxon>
        <taxon>Dikarya</taxon>
        <taxon>Basidiomycota</taxon>
        <taxon>Agaricomycotina</taxon>
        <taxon>Agaricomycetes</taxon>
        <taxon>Agaricomycetidae</taxon>
        <taxon>Agaricales</taxon>
        <taxon>Agaricineae</taxon>
        <taxon>Psathyrellaceae</taxon>
        <taxon>Coprinopsis</taxon>
    </lineage>
</organism>
<dbReference type="Proteomes" id="UP000001861">
    <property type="component" value="Unassembled WGS sequence"/>
</dbReference>
<dbReference type="InParanoid" id="D6RQY8"/>
<keyword evidence="3" id="KW-1185">Reference proteome</keyword>
<dbReference type="GeneID" id="9380116"/>
<gene>
    <name evidence="2" type="ORF">CC1G_15785</name>
</gene>
<dbReference type="EMBL" id="AACS02000013">
    <property type="protein sequence ID" value="EFI26571.1"/>
    <property type="molecule type" value="Genomic_DNA"/>
</dbReference>
<sequence>MSAPGKAAQQDGPFCLPPNRIDKPHGQLVDFLVMLVARRRRVNWGDGFYNSSDLEQDLKGLFRDAPVGRSNTLVLSRSYQSALLRSDAVHSEGSEANTRSCLLGDPSKRFKCTPEHRR</sequence>
<reference evidence="2 3" key="1">
    <citation type="journal article" date="2010" name="Proc. Natl. Acad. Sci. U.S.A.">
        <title>Insights into evolution of multicellular fungi from the assembled chromosomes of the mushroom Coprinopsis cinerea (Coprinus cinereus).</title>
        <authorList>
            <person name="Stajich J.E."/>
            <person name="Wilke S.K."/>
            <person name="Ahren D."/>
            <person name="Au C.H."/>
            <person name="Birren B.W."/>
            <person name="Borodovsky M."/>
            <person name="Burns C."/>
            <person name="Canback B."/>
            <person name="Casselton L.A."/>
            <person name="Cheng C.K."/>
            <person name="Deng J."/>
            <person name="Dietrich F.S."/>
            <person name="Fargo D.C."/>
            <person name="Farman M.L."/>
            <person name="Gathman A.C."/>
            <person name="Goldberg J."/>
            <person name="Guigo R."/>
            <person name="Hoegger P.J."/>
            <person name="Hooker J.B."/>
            <person name="Huggins A."/>
            <person name="James T.Y."/>
            <person name="Kamada T."/>
            <person name="Kilaru S."/>
            <person name="Kodira C."/>
            <person name="Kues U."/>
            <person name="Kupfer D."/>
            <person name="Kwan H.S."/>
            <person name="Lomsadze A."/>
            <person name="Li W."/>
            <person name="Lilly W.W."/>
            <person name="Ma L.J."/>
            <person name="Mackey A.J."/>
            <person name="Manning G."/>
            <person name="Martin F."/>
            <person name="Muraguchi H."/>
            <person name="Natvig D.O."/>
            <person name="Palmerini H."/>
            <person name="Ramesh M.A."/>
            <person name="Rehmeyer C.J."/>
            <person name="Roe B.A."/>
            <person name="Shenoy N."/>
            <person name="Stanke M."/>
            <person name="Ter-Hovhannisyan V."/>
            <person name="Tunlid A."/>
            <person name="Velagapudi R."/>
            <person name="Vision T.J."/>
            <person name="Zeng Q."/>
            <person name="Zolan M.E."/>
            <person name="Pukkila P.J."/>
        </authorList>
    </citation>
    <scope>NUCLEOTIDE SEQUENCE [LARGE SCALE GENOMIC DNA]</scope>
    <source>
        <strain evidence="3">Okayama-7 / 130 / ATCC MYA-4618 / FGSC 9003</strain>
    </source>
</reference>
<protein>
    <submittedName>
        <fullName evidence="2">Uncharacterized protein</fullName>
    </submittedName>
</protein>
<dbReference type="VEuPathDB" id="FungiDB:CC1G_15785"/>
<evidence type="ECO:0000313" key="3">
    <source>
        <dbReference type="Proteomes" id="UP000001861"/>
    </source>
</evidence>
<dbReference type="AlphaFoldDB" id="D6RQY8"/>